<dbReference type="InterPro" id="IPR037523">
    <property type="entry name" value="VOC_core"/>
</dbReference>
<dbReference type="Pfam" id="PF00903">
    <property type="entry name" value="Glyoxalase"/>
    <property type="match status" value="1"/>
</dbReference>
<comment type="caution">
    <text evidence="2">The sequence shown here is derived from an EMBL/GenBank/DDBJ whole genome shotgun (WGS) entry which is preliminary data.</text>
</comment>
<accession>A0A8J2VL42</accession>
<feature type="domain" description="VOC" evidence="1">
    <location>
        <begin position="5"/>
        <end position="76"/>
    </location>
</feature>
<dbReference type="Gene3D" id="3.10.180.10">
    <property type="entry name" value="2,3-Dihydroxybiphenyl 1,2-Dioxygenase, domain 1"/>
    <property type="match status" value="1"/>
</dbReference>
<gene>
    <name evidence="2" type="ORF">GCM10011391_07000</name>
</gene>
<dbReference type="PROSITE" id="PS51819">
    <property type="entry name" value="VOC"/>
    <property type="match status" value="1"/>
</dbReference>
<dbReference type="SUPFAM" id="SSF54593">
    <property type="entry name" value="Glyoxalase/Bleomycin resistance protein/Dihydroxybiphenyl dioxygenase"/>
    <property type="match status" value="1"/>
</dbReference>
<evidence type="ECO:0000259" key="1">
    <source>
        <dbReference type="PROSITE" id="PS51819"/>
    </source>
</evidence>
<dbReference type="InterPro" id="IPR004360">
    <property type="entry name" value="Glyas_Fos-R_dOase_dom"/>
</dbReference>
<reference evidence="2" key="1">
    <citation type="journal article" date="2014" name="Int. J. Syst. Evol. Microbiol.">
        <title>Complete genome sequence of Corynebacterium casei LMG S-19264T (=DSM 44701T), isolated from a smear-ripened cheese.</title>
        <authorList>
            <consortium name="US DOE Joint Genome Institute (JGI-PGF)"/>
            <person name="Walter F."/>
            <person name="Albersmeier A."/>
            <person name="Kalinowski J."/>
            <person name="Ruckert C."/>
        </authorList>
    </citation>
    <scope>NUCLEOTIDE SEQUENCE</scope>
    <source>
        <strain evidence="2">CGMCC 1.15371</strain>
    </source>
</reference>
<dbReference type="AlphaFoldDB" id="A0A8J2VL42"/>
<dbReference type="Proteomes" id="UP000628775">
    <property type="component" value="Unassembled WGS sequence"/>
</dbReference>
<keyword evidence="3" id="KW-1185">Reference proteome</keyword>
<sequence length="76" mass="8818">MQIKGLNHFLFSVTDLDKSITFYQHIFGAKLLVKDRKTAYFDLKGLWLALNGEDDMPRHTHIACLEHWGKELCANL</sequence>
<evidence type="ECO:0000313" key="2">
    <source>
        <dbReference type="EMBL" id="GGE30945.1"/>
    </source>
</evidence>
<organism evidence="2 3">
    <name type="scientific">Pullulanibacillus camelliae</name>
    <dbReference type="NCBI Taxonomy" id="1707096"/>
    <lineage>
        <taxon>Bacteria</taxon>
        <taxon>Bacillati</taxon>
        <taxon>Bacillota</taxon>
        <taxon>Bacilli</taxon>
        <taxon>Bacillales</taxon>
        <taxon>Sporolactobacillaceae</taxon>
        <taxon>Pullulanibacillus</taxon>
    </lineage>
</organism>
<dbReference type="InterPro" id="IPR029068">
    <property type="entry name" value="Glyas_Bleomycin-R_OHBP_Dase"/>
</dbReference>
<evidence type="ECO:0000313" key="3">
    <source>
        <dbReference type="Proteomes" id="UP000628775"/>
    </source>
</evidence>
<proteinExistence type="predicted"/>
<dbReference type="EMBL" id="BMIR01000002">
    <property type="protein sequence ID" value="GGE30945.1"/>
    <property type="molecule type" value="Genomic_DNA"/>
</dbReference>
<protein>
    <recommendedName>
        <fullName evidence="1">VOC domain-containing protein</fullName>
    </recommendedName>
</protein>
<name>A0A8J2VL42_9BACL</name>
<reference evidence="2" key="2">
    <citation type="submission" date="2020-09" db="EMBL/GenBank/DDBJ databases">
        <authorList>
            <person name="Sun Q."/>
            <person name="Zhou Y."/>
        </authorList>
    </citation>
    <scope>NUCLEOTIDE SEQUENCE</scope>
    <source>
        <strain evidence="2">CGMCC 1.15371</strain>
    </source>
</reference>